<accession>A0A1Q3FAW3</accession>
<dbReference type="EMBL" id="GFDL01010407">
    <property type="protein sequence ID" value="JAV24638.1"/>
    <property type="molecule type" value="Transcribed_RNA"/>
</dbReference>
<feature type="signal peptide" evidence="1">
    <location>
        <begin position="1"/>
        <end position="20"/>
    </location>
</feature>
<proteinExistence type="predicted"/>
<sequence length="88" mass="9847">MKSVATVFFVLLGIVTLFLGLGNTIPVSVIPDANTSTIAQPEIIKEQFANSTSDQKEGIVGSSKNYTSPILAFLNCYNYDYNYYNYYW</sequence>
<feature type="chain" id="PRO_5013202084" evidence="1">
    <location>
        <begin position="21"/>
        <end position="88"/>
    </location>
</feature>
<dbReference type="AlphaFoldDB" id="A0A1Q3FAW3"/>
<evidence type="ECO:0000313" key="2">
    <source>
        <dbReference type="EMBL" id="JAV24638.1"/>
    </source>
</evidence>
<organism evidence="2">
    <name type="scientific">Culex tarsalis</name>
    <name type="common">Encephalitis mosquito</name>
    <dbReference type="NCBI Taxonomy" id="7177"/>
    <lineage>
        <taxon>Eukaryota</taxon>
        <taxon>Metazoa</taxon>
        <taxon>Ecdysozoa</taxon>
        <taxon>Arthropoda</taxon>
        <taxon>Hexapoda</taxon>
        <taxon>Insecta</taxon>
        <taxon>Pterygota</taxon>
        <taxon>Neoptera</taxon>
        <taxon>Endopterygota</taxon>
        <taxon>Diptera</taxon>
        <taxon>Nematocera</taxon>
        <taxon>Culicoidea</taxon>
        <taxon>Culicidae</taxon>
        <taxon>Culicinae</taxon>
        <taxon>Culicini</taxon>
        <taxon>Culex</taxon>
        <taxon>Culex</taxon>
    </lineage>
</organism>
<name>A0A1Q3FAW3_CULTA</name>
<keyword evidence="1" id="KW-0732">Signal</keyword>
<protein>
    <submittedName>
        <fullName evidence="2">Putative conserved secreted protein</fullName>
    </submittedName>
</protein>
<reference evidence="2" key="1">
    <citation type="submission" date="2017-01" db="EMBL/GenBank/DDBJ databases">
        <title>A deep insight into the sialotranscriptome of adult male and female Cluex tarsalis mosquitoes.</title>
        <authorList>
            <person name="Ribeiro J.M."/>
            <person name="Moreira F."/>
            <person name="Bernard K.A."/>
            <person name="Calvo E."/>
        </authorList>
    </citation>
    <scope>NUCLEOTIDE SEQUENCE</scope>
    <source>
        <strain evidence="2">Kern County</strain>
        <tissue evidence="2">Salivary glands</tissue>
    </source>
</reference>
<evidence type="ECO:0000256" key="1">
    <source>
        <dbReference type="SAM" id="SignalP"/>
    </source>
</evidence>